<evidence type="ECO:0000313" key="2">
    <source>
        <dbReference type="Proteomes" id="UP000309747"/>
    </source>
</evidence>
<protein>
    <submittedName>
        <fullName evidence="1">Uncharacterized protein</fullName>
    </submittedName>
</protein>
<dbReference type="EMBL" id="SUNI01000009">
    <property type="protein sequence ID" value="TJZ91602.1"/>
    <property type="molecule type" value="Genomic_DNA"/>
</dbReference>
<organism evidence="1 2">
    <name type="scientific">Paracoccus gahaiensis</name>
    <dbReference type="NCBI Taxonomy" id="1706839"/>
    <lineage>
        <taxon>Bacteria</taxon>
        <taxon>Pseudomonadati</taxon>
        <taxon>Pseudomonadota</taxon>
        <taxon>Alphaproteobacteria</taxon>
        <taxon>Rhodobacterales</taxon>
        <taxon>Paracoccaceae</taxon>
        <taxon>Paracoccus</taxon>
    </lineage>
</organism>
<comment type="caution">
    <text evidence="1">The sequence shown here is derived from an EMBL/GenBank/DDBJ whole genome shotgun (WGS) entry which is preliminary data.</text>
</comment>
<accession>A0A4U0RAZ5</accession>
<dbReference type="PROSITE" id="PS51318">
    <property type="entry name" value="TAT"/>
    <property type="match status" value="1"/>
</dbReference>
<proteinExistence type="predicted"/>
<name>A0A4U0RAZ5_9RHOB</name>
<keyword evidence="2" id="KW-1185">Reference proteome</keyword>
<dbReference type="InterPro" id="IPR006311">
    <property type="entry name" value="TAT_signal"/>
</dbReference>
<sequence length="140" mass="15362">MTTEQRASATDTGLPVINRRSLFKAAPAALLVGAMPAVSMAEASHTPVIRAYLEWKTYSDWLNNGTGDIPDEDFDVLVERRYSMELAMFDLPSQDLRDATLKLMAFTDGGSDFSDDFYNTGMRLVKELGNMALSTIGEAA</sequence>
<gene>
    <name evidence="1" type="ORF">FA743_10930</name>
</gene>
<dbReference type="AlphaFoldDB" id="A0A4U0RAZ5"/>
<reference evidence="1 2" key="1">
    <citation type="submission" date="2019-04" db="EMBL/GenBank/DDBJ databases">
        <authorList>
            <person name="Li J."/>
        </authorList>
    </citation>
    <scope>NUCLEOTIDE SEQUENCE [LARGE SCALE GENOMIC DNA]</scope>
    <source>
        <strain evidence="1 2">KCTC 42687</strain>
    </source>
</reference>
<dbReference type="RefSeq" id="WP_136886138.1">
    <property type="nucleotide sequence ID" value="NZ_SUNI01000009.1"/>
</dbReference>
<evidence type="ECO:0000313" key="1">
    <source>
        <dbReference type="EMBL" id="TJZ91602.1"/>
    </source>
</evidence>
<dbReference type="Proteomes" id="UP000309747">
    <property type="component" value="Unassembled WGS sequence"/>
</dbReference>